<feature type="signal peptide" evidence="1">
    <location>
        <begin position="1"/>
        <end position="25"/>
    </location>
</feature>
<keyword evidence="3" id="KW-1185">Reference proteome</keyword>
<sequence length="184" mass="19834">MKKVLVSGLCASLLVANFAGTSALAATKEHSTQTEVTTSVNKEVSYDQEFINKKLLEISEGFALPLPYKEGDVEVPEGYSVSVVTNPVTNQSFYRINPVVQTYGLKKWAIVNAFSYGGKALSTVLDVVSDSTAKYIKKNSGKIADAIDHAGEMLHGEIYQALLAGGVPNPYARNIAWAIDAFLL</sequence>
<accession>A0A0L0QKX5</accession>
<dbReference type="AlphaFoldDB" id="A0A0L0QKX5"/>
<organism evidence="2 3">
    <name type="scientific">Virgibacillus pantothenticus</name>
    <dbReference type="NCBI Taxonomy" id="1473"/>
    <lineage>
        <taxon>Bacteria</taxon>
        <taxon>Bacillati</taxon>
        <taxon>Bacillota</taxon>
        <taxon>Bacilli</taxon>
        <taxon>Bacillales</taxon>
        <taxon>Bacillaceae</taxon>
        <taxon>Virgibacillus</taxon>
    </lineage>
</organism>
<evidence type="ECO:0000313" key="3">
    <source>
        <dbReference type="Proteomes" id="UP000036780"/>
    </source>
</evidence>
<evidence type="ECO:0000313" key="2">
    <source>
        <dbReference type="EMBL" id="KNE19242.1"/>
    </source>
</evidence>
<comment type="caution">
    <text evidence="2">The sequence shown here is derived from an EMBL/GenBank/DDBJ whole genome shotgun (WGS) entry which is preliminary data.</text>
</comment>
<feature type="chain" id="PRO_5005546396" evidence="1">
    <location>
        <begin position="26"/>
        <end position="184"/>
    </location>
</feature>
<keyword evidence="1" id="KW-0732">Signal</keyword>
<dbReference type="OrthoDB" id="2967315at2"/>
<gene>
    <name evidence="2" type="ORF">AFK71_11985</name>
</gene>
<dbReference type="Proteomes" id="UP000036780">
    <property type="component" value="Unassembled WGS sequence"/>
</dbReference>
<proteinExistence type="predicted"/>
<evidence type="ECO:0000256" key="1">
    <source>
        <dbReference type="SAM" id="SignalP"/>
    </source>
</evidence>
<protein>
    <submittedName>
        <fullName evidence="2">Uncharacterized protein</fullName>
    </submittedName>
</protein>
<dbReference type="GeneID" id="66872309"/>
<name>A0A0L0QKX5_VIRPA</name>
<reference evidence="3" key="1">
    <citation type="submission" date="2015-07" db="EMBL/GenBank/DDBJ databases">
        <title>Fjat-10053 dsm26.</title>
        <authorList>
            <person name="Liu B."/>
            <person name="Wang J."/>
            <person name="Zhu Y."/>
            <person name="Liu G."/>
            <person name="Chen Q."/>
            <person name="Chen Z."/>
            <person name="Lan J."/>
            <person name="Che J."/>
            <person name="Ge C."/>
            <person name="Shi H."/>
            <person name="Pan Z."/>
            <person name="Liu X."/>
        </authorList>
    </citation>
    <scope>NUCLEOTIDE SEQUENCE [LARGE SCALE GENOMIC DNA]</scope>
    <source>
        <strain evidence="3">DSM 26</strain>
    </source>
</reference>
<dbReference type="EMBL" id="LGTO01000007">
    <property type="protein sequence ID" value="KNE19242.1"/>
    <property type="molecule type" value="Genomic_DNA"/>
</dbReference>
<dbReference type="RefSeq" id="WP_050351762.1">
    <property type="nucleotide sequence ID" value="NZ_CP073011.1"/>
</dbReference>
<dbReference type="PATRIC" id="fig|1473.5.peg.954"/>